<organism evidence="4 5">
    <name type="scientific">Lederbergia galactosidilytica</name>
    <dbReference type="NCBI Taxonomy" id="217031"/>
    <lineage>
        <taxon>Bacteria</taxon>
        <taxon>Bacillati</taxon>
        <taxon>Bacillota</taxon>
        <taxon>Bacilli</taxon>
        <taxon>Bacillales</taxon>
        <taxon>Bacillaceae</taxon>
        <taxon>Lederbergia</taxon>
    </lineage>
</organism>
<dbReference type="RefSeq" id="WP_064468791.1">
    <property type="nucleotide sequence ID" value="NZ_LDJR01000060.1"/>
</dbReference>
<dbReference type="PANTHER" id="PTHR40446:SF2">
    <property type="entry name" value="N-ACETYLGLUCOSAMINE-1-PHOSPHODIESTER ALPHA-N-ACETYLGLUCOSAMINIDASE"/>
    <property type="match status" value="1"/>
</dbReference>
<dbReference type="Proteomes" id="UP000077881">
    <property type="component" value="Unassembled WGS sequence"/>
</dbReference>
<sequence>MRIRKGLKLLTSILLLTTIIIGHQATATQAGDHEEIIVNEEYQVSPGVYHKSIKWKEGDTLNSLRMMEVDLQDSFVHFTPYSSNGKVYGLETVGNTIDEMGEQGKQVVGGVNGDFFSSVGIPSGLQIVDGEIYTSPRSIKALVAIFPDDSIKMEHSVEMMAEWKAENGEVLELDMVNRSRVATHNDRAFLFNDRFGESAKTPEGGVEVILDVGEGSDRFIAGQTIQGTVTSVEETADTKLEKGKIVLSAVGTKADWIMKNIGVGDEVNIDLNFTKNINQAKDVVSGNSTLGTVLLKEGKIWEELLEDNKNNTEKHPRTMLAIKNGKLYIFAVDGRQEGYSDGMTLPGAAAYLQSLGMEDAINIDGGGSTTYYVRQPGDVKPSLQNRPSDGLERPVGSSLLVISKAPQQSELAGIRLYPSTDLKIVSGSKIRLEAKGYDGYMNPVAVESKSLQWSVNGEVGEVDRSGLFVAGEGKLQGQITVQKESSSDTKNVRVVDEIVALKISPTSFVIEPGRAQVFSAKAYDEAGEEIFISSNVLEWSVEGNIGEISEEGVLQTGNNTAAGKVIAQYHDLRVETLVEVGPSPIIEDFEDESHIRSNEVRTVPGSVQMNLVSEPEYVLYGEKSAQLSYDFTGTEGTSAAYIQFLDDNGDLGKEVKGEPTRFGVWVYGDQQYHHLRLGITDGNGQNALWNMTTIGGVNWTGWKYVYATVPEETVFPLKVRYFALEEKNKNNKTAGMLYYDQFEAVYSDPEQKPDIELMLKDMIQTGDIQHPLAKQLTNKLGQVYHHLDNGSQKQAQKFSNDFLERVNDPKNSKMISKEAQLELNQKAVDAFNF</sequence>
<feature type="signal peptide" evidence="1">
    <location>
        <begin position="1"/>
        <end position="27"/>
    </location>
</feature>
<evidence type="ECO:0000259" key="3">
    <source>
        <dbReference type="Pfam" id="PF22888"/>
    </source>
</evidence>
<proteinExistence type="predicted"/>
<keyword evidence="5" id="KW-1185">Reference proteome</keyword>
<accession>A0A177ZJ91</accession>
<dbReference type="PANTHER" id="PTHR40446">
    <property type="entry name" value="N-ACETYLGLUCOSAMINE-1-PHOSPHODIESTER ALPHA-N-ACETYLGLUCOSAMINIDASE"/>
    <property type="match status" value="1"/>
</dbReference>
<feature type="domain" description="Phosphodiester glycosidase" evidence="2">
    <location>
        <begin position="241"/>
        <end position="401"/>
    </location>
</feature>
<dbReference type="InterPro" id="IPR054470">
    <property type="entry name" value="FIMAH_dom"/>
</dbReference>
<dbReference type="Pfam" id="PF22888">
    <property type="entry name" value="FIMAH"/>
    <property type="match status" value="1"/>
</dbReference>
<evidence type="ECO:0000259" key="2">
    <source>
        <dbReference type="Pfam" id="PF09992"/>
    </source>
</evidence>
<dbReference type="OrthoDB" id="9809781at2"/>
<name>A0A177ZJ91_9BACI</name>
<keyword evidence="1" id="KW-0732">Signal</keyword>
<evidence type="ECO:0000313" key="5">
    <source>
        <dbReference type="Proteomes" id="UP000077881"/>
    </source>
</evidence>
<reference evidence="4 5" key="1">
    <citation type="submission" date="2015-05" db="EMBL/GenBank/DDBJ databases">
        <title>Comparison of genome.</title>
        <authorList>
            <person name="Zheng Z."/>
            <person name="Sun M."/>
        </authorList>
    </citation>
    <scope>NUCLEOTIDE SEQUENCE [LARGE SCALE GENOMIC DNA]</scope>
    <source>
        <strain evidence="4 5">G25-74</strain>
    </source>
</reference>
<gene>
    <name evidence="4" type="ORF">ABB05_19950</name>
</gene>
<dbReference type="InterPro" id="IPR018711">
    <property type="entry name" value="NAGPA"/>
</dbReference>
<feature type="domain" description="FIMAH" evidence="3">
    <location>
        <begin position="754"/>
        <end position="827"/>
    </location>
</feature>
<evidence type="ECO:0000256" key="1">
    <source>
        <dbReference type="SAM" id="SignalP"/>
    </source>
</evidence>
<dbReference type="PATRIC" id="fig|217031.6.peg.4330"/>
<feature type="chain" id="PRO_5039185581" evidence="1">
    <location>
        <begin position="28"/>
        <end position="833"/>
    </location>
</feature>
<dbReference type="STRING" id="217031.ABB05_19950"/>
<dbReference type="Gene3D" id="2.60.120.430">
    <property type="entry name" value="Galactose-binding lectin"/>
    <property type="match status" value="1"/>
</dbReference>
<dbReference type="Pfam" id="PF09992">
    <property type="entry name" value="NAGPA"/>
    <property type="match status" value="1"/>
</dbReference>
<evidence type="ECO:0000313" key="4">
    <source>
        <dbReference type="EMBL" id="OAK67420.1"/>
    </source>
</evidence>
<comment type="caution">
    <text evidence="4">The sequence shown here is derived from an EMBL/GenBank/DDBJ whole genome shotgun (WGS) entry which is preliminary data.</text>
</comment>
<protein>
    <submittedName>
        <fullName evidence="4">Uncharacterized protein</fullName>
    </submittedName>
</protein>
<dbReference type="EMBL" id="LDJR01000060">
    <property type="protein sequence ID" value="OAK67420.1"/>
    <property type="molecule type" value="Genomic_DNA"/>
</dbReference>
<dbReference type="AlphaFoldDB" id="A0A177ZJ91"/>